<name>A0A9W8E3Q5_9FUNG</name>
<proteinExistence type="predicted"/>
<dbReference type="AlphaFoldDB" id="A0A9W8E3Q5"/>
<dbReference type="Proteomes" id="UP001150925">
    <property type="component" value="Unassembled WGS sequence"/>
</dbReference>
<sequence length="180" mass="21009">MSTPATHSLEEYFELLGRQVEQTNTFEQYQRLRDTMRTRWFNNLMPNQWLLYWYVELQCCALEMETTSIASATAVTFRESERTCPNNRAFSSSDIPDIWGTVYKRTWLYNIDLEVAPFSDAFPTNTMPISTESNCLAHLPTTLFRTDRLRTLGWSVRYNGLTLRFEIIQSPVTSPTAHVQ</sequence>
<protein>
    <submittedName>
        <fullName evidence="1">Uncharacterized protein</fullName>
    </submittedName>
</protein>
<reference evidence="1" key="1">
    <citation type="submission" date="2022-07" db="EMBL/GenBank/DDBJ databases">
        <title>Phylogenomic reconstructions and comparative analyses of Kickxellomycotina fungi.</title>
        <authorList>
            <person name="Reynolds N.K."/>
            <person name="Stajich J.E."/>
            <person name="Barry K."/>
            <person name="Grigoriev I.V."/>
            <person name="Crous P."/>
            <person name="Smith M.E."/>
        </authorList>
    </citation>
    <scope>NUCLEOTIDE SEQUENCE</scope>
    <source>
        <strain evidence="1">RSA 1196</strain>
    </source>
</reference>
<dbReference type="OrthoDB" id="5645813at2759"/>
<keyword evidence="2" id="KW-1185">Reference proteome</keyword>
<dbReference type="EMBL" id="JANBPY010000563">
    <property type="protein sequence ID" value="KAJ1965840.1"/>
    <property type="molecule type" value="Genomic_DNA"/>
</dbReference>
<organism evidence="1 2">
    <name type="scientific">Dispira parvispora</name>
    <dbReference type="NCBI Taxonomy" id="1520584"/>
    <lineage>
        <taxon>Eukaryota</taxon>
        <taxon>Fungi</taxon>
        <taxon>Fungi incertae sedis</taxon>
        <taxon>Zoopagomycota</taxon>
        <taxon>Kickxellomycotina</taxon>
        <taxon>Dimargaritomycetes</taxon>
        <taxon>Dimargaritales</taxon>
        <taxon>Dimargaritaceae</taxon>
        <taxon>Dispira</taxon>
    </lineage>
</organism>
<accession>A0A9W8E3Q5</accession>
<evidence type="ECO:0000313" key="2">
    <source>
        <dbReference type="Proteomes" id="UP001150925"/>
    </source>
</evidence>
<gene>
    <name evidence="1" type="ORF">IWQ62_002564</name>
</gene>
<comment type="caution">
    <text evidence="1">The sequence shown here is derived from an EMBL/GenBank/DDBJ whole genome shotgun (WGS) entry which is preliminary data.</text>
</comment>
<evidence type="ECO:0000313" key="1">
    <source>
        <dbReference type="EMBL" id="KAJ1965840.1"/>
    </source>
</evidence>